<reference evidence="3" key="1">
    <citation type="journal article" date="2017" name="Nat. Ecol. Evol.">
        <title>Genome expansion and lineage-specific genetic innovations in the forest pathogenic fungi Armillaria.</title>
        <authorList>
            <person name="Sipos G."/>
            <person name="Prasanna A.N."/>
            <person name="Walter M.C."/>
            <person name="O'Connor E."/>
            <person name="Balint B."/>
            <person name="Krizsan K."/>
            <person name="Kiss B."/>
            <person name="Hess J."/>
            <person name="Varga T."/>
            <person name="Slot J."/>
            <person name="Riley R."/>
            <person name="Boka B."/>
            <person name="Rigling D."/>
            <person name="Barry K."/>
            <person name="Lee J."/>
            <person name="Mihaltcheva S."/>
            <person name="LaButti K."/>
            <person name="Lipzen A."/>
            <person name="Waldron R."/>
            <person name="Moloney N.M."/>
            <person name="Sperisen C."/>
            <person name="Kredics L."/>
            <person name="Vagvoelgyi C."/>
            <person name="Patrignani A."/>
            <person name="Fitzpatrick D."/>
            <person name="Nagy I."/>
            <person name="Doyle S."/>
            <person name="Anderson J.B."/>
            <person name="Grigoriev I.V."/>
            <person name="Gueldener U."/>
            <person name="Muensterkoetter M."/>
            <person name="Nagy L.G."/>
        </authorList>
    </citation>
    <scope>NUCLEOTIDE SEQUENCE [LARGE SCALE GENOMIC DNA]</scope>
    <source>
        <strain evidence="3">Ar21-2</strain>
    </source>
</reference>
<feature type="region of interest" description="Disordered" evidence="1">
    <location>
        <begin position="133"/>
        <end position="152"/>
    </location>
</feature>
<proteinExistence type="predicted"/>
<organism evidence="2 3">
    <name type="scientific">Armillaria gallica</name>
    <name type="common">Bulbous honey fungus</name>
    <name type="synonym">Armillaria bulbosa</name>
    <dbReference type="NCBI Taxonomy" id="47427"/>
    <lineage>
        <taxon>Eukaryota</taxon>
        <taxon>Fungi</taxon>
        <taxon>Dikarya</taxon>
        <taxon>Basidiomycota</taxon>
        <taxon>Agaricomycotina</taxon>
        <taxon>Agaricomycetes</taxon>
        <taxon>Agaricomycetidae</taxon>
        <taxon>Agaricales</taxon>
        <taxon>Marasmiineae</taxon>
        <taxon>Physalacriaceae</taxon>
        <taxon>Armillaria</taxon>
    </lineage>
</organism>
<dbReference type="OrthoDB" id="10506697at2759"/>
<keyword evidence="3" id="KW-1185">Reference proteome</keyword>
<evidence type="ECO:0000256" key="1">
    <source>
        <dbReference type="SAM" id="MobiDB-lite"/>
    </source>
</evidence>
<protein>
    <submittedName>
        <fullName evidence="2">Uncharacterized protein</fullName>
    </submittedName>
</protein>
<gene>
    <name evidence="2" type="ORF">ARMGADRAFT_1035938</name>
</gene>
<name>A0A2H3DEP8_ARMGA</name>
<sequence length="184" mass="20366">MLYLHVSRRGAPSFLPSYLMSNVLSSTGTVKGRHPSLITKQSLNLESRVTLNTLIFPNGVFPYYYNFADQPGLQSISPRLSSSNLPVTAIKIIWYPMNHAVVGALLQSLTKTFMGIFKRIKRTIATWLLETDSKSEDTDHEENPSAASSTREIPLIAGPNVDRIVPIYSRETGAIIGYVSHDNG</sequence>
<evidence type="ECO:0000313" key="2">
    <source>
        <dbReference type="EMBL" id="PBK85956.1"/>
    </source>
</evidence>
<dbReference type="AlphaFoldDB" id="A0A2H3DEP8"/>
<accession>A0A2H3DEP8</accession>
<feature type="compositionally biased region" description="Basic and acidic residues" evidence="1">
    <location>
        <begin position="133"/>
        <end position="143"/>
    </location>
</feature>
<dbReference type="EMBL" id="KZ293687">
    <property type="protein sequence ID" value="PBK85956.1"/>
    <property type="molecule type" value="Genomic_DNA"/>
</dbReference>
<evidence type="ECO:0000313" key="3">
    <source>
        <dbReference type="Proteomes" id="UP000217790"/>
    </source>
</evidence>
<dbReference type="InParanoid" id="A0A2H3DEP8"/>
<dbReference type="Proteomes" id="UP000217790">
    <property type="component" value="Unassembled WGS sequence"/>
</dbReference>